<dbReference type="Proteomes" id="UP000242450">
    <property type="component" value="Chromosome 5"/>
</dbReference>
<dbReference type="AlphaFoldDB" id="A0A212D7Q8"/>
<keyword evidence="3" id="KW-1185">Reference proteome</keyword>
<feature type="compositionally biased region" description="Low complexity" evidence="1">
    <location>
        <begin position="55"/>
        <end position="81"/>
    </location>
</feature>
<feature type="compositionally biased region" description="Basic and acidic residues" evidence="1">
    <location>
        <begin position="1"/>
        <end position="23"/>
    </location>
</feature>
<dbReference type="EMBL" id="MKHE01000005">
    <property type="protein sequence ID" value="OWK14232.1"/>
    <property type="molecule type" value="Genomic_DNA"/>
</dbReference>
<evidence type="ECO:0000313" key="2">
    <source>
        <dbReference type="EMBL" id="OWK14232.1"/>
    </source>
</evidence>
<feature type="compositionally biased region" description="Basic residues" evidence="1">
    <location>
        <begin position="89"/>
        <end position="101"/>
    </location>
</feature>
<accession>A0A212D7Q8</accession>
<evidence type="ECO:0000256" key="1">
    <source>
        <dbReference type="SAM" id="MobiDB-lite"/>
    </source>
</evidence>
<sequence length="115" mass="12900">MDLSGVKEKSLVRVKENTFEKFSTRAPSPIKHEEHSDEMSKDCSKDRVSTKDPGSSSSSAWSCLGSSSTFRSSSFSSSAGSPYTLLHRHENRRHCSSKSKSLKRDEKERKKRSLS</sequence>
<proteinExistence type="predicted"/>
<comment type="caution">
    <text evidence="2">The sequence shown here is derived from an EMBL/GenBank/DDBJ whole genome shotgun (WGS) entry which is preliminary data.</text>
</comment>
<gene>
    <name evidence="2" type="ORF">Celaphus_00000593</name>
</gene>
<feature type="compositionally biased region" description="Basic and acidic residues" evidence="1">
    <location>
        <begin position="30"/>
        <end position="50"/>
    </location>
</feature>
<feature type="region of interest" description="Disordered" evidence="1">
    <location>
        <begin position="1"/>
        <end position="115"/>
    </location>
</feature>
<name>A0A212D7Q8_CEREH</name>
<reference evidence="2 3" key="1">
    <citation type="journal article" date="2018" name="Mol. Genet. Genomics">
        <title>The red deer Cervus elaphus genome CerEla1.0: sequencing, annotating, genes, and chromosomes.</title>
        <authorList>
            <person name="Bana N.A."/>
            <person name="Nyiri A."/>
            <person name="Nagy J."/>
            <person name="Frank K."/>
            <person name="Nagy T."/>
            <person name="Steger V."/>
            <person name="Schiller M."/>
            <person name="Lakatos P."/>
            <person name="Sugar L."/>
            <person name="Horn P."/>
            <person name="Barta E."/>
            <person name="Orosz L."/>
        </authorList>
    </citation>
    <scope>NUCLEOTIDE SEQUENCE [LARGE SCALE GENOMIC DNA]</scope>
    <source>
        <strain evidence="2">Hungarian</strain>
    </source>
</reference>
<organism evidence="2 3">
    <name type="scientific">Cervus elaphus hippelaphus</name>
    <name type="common">European red deer</name>
    <dbReference type="NCBI Taxonomy" id="46360"/>
    <lineage>
        <taxon>Eukaryota</taxon>
        <taxon>Metazoa</taxon>
        <taxon>Chordata</taxon>
        <taxon>Craniata</taxon>
        <taxon>Vertebrata</taxon>
        <taxon>Euteleostomi</taxon>
        <taxon>Mammalia</taxon>
        <taxon>Eutheria</taxon>
        <taxon>Laurasiatheria</taxon>
        <taxon>Artiodactyla</taxon>
        <taxon>Ruminantia</taxon>
        <taxon>Pecora</taxon>
        <taxon>Cervidae</taxon>
        <taxon>Cervinae</taxon>
        <taxon>Cervus</taxon>
    </lineage>
</organism>
<protein>
    <submittedName>
        <fullName evidence="2">Uncharacterized protein</fullName>
    </submittedName>
</protein>
<evidence type="ECO:0000313" key="3">
    <source>
        <dbReference type="Proteomes" id="UP000242450"/>
    </source>
</evidence>